<keyword evidence="5" id="KW-1185">Reference proteome</keyword>
<protein>
    <submittedName>
        <fullName evidence="2 3">Rrf2 family transcriptional regulator</fullName>
    </submittedName>
</protein>
<dbReference type="InterPro" id="IPR036390">
    <property type="entry name" value="WH_DNA-bd_sf"/>
</dbReference>
<dbReference type="EMBL" id="VDGV01000094">
    <property type="protein sequence ID" value="TNG89599.1"/>
    <property type="molecule type" value="Genomic_DNA"/>
</dbReference>
<sequence length="152" mass="16972">MKLSKFTDYNLRVLIYLALHSDRLCTIQEIAAAYQISENHLMKVIHHLAKQKTILSRRGKGGGIQLAHSPNQINLADVIRKAEGDDGTLVKCHSETGDSTCCIAPICKLPTIFDQAVTAFYEQLARYSLADVLQRPELLAQHFIPVSSHFVN</sequence>
<gene>
    <name evidence="2" type="ORF">EDC16_104109</name>
    <name evidence="3" type="ORF">FHQ21_10070</name>
</gene>
<proteinExistence type="predicted"/>
<evidence type="ECO:0000313" key="2">
    <source>
        <dbReference type="EMBL" id="TCV87921.1"/>
    </source>
</evidence>
<evidence type="ECO:0000256" key="1">
    <source>
        <dbReference type="ARBA" id="ARBA00023125"/>
    </source>
</evidence>
<dbReference type="InterPro" id="IPR036388">
    <property type="entry name" value="WH-like_DNA-bd_sf"/>
</dbReference>
<dbReference type="NCBIfam" id="TIGR00738">
    <property type="entry name" value="rrf2_super"/>
    <property type="match status" value="1"/>
</dbReference>
<name>A0A4R3Y8M1_9PAST</name>
<reference evidence="2 4" key="1">
    <citation type="submission" date="2019-03" db="EMBL/GenBank/DDBJ databases">
        <title>Genomic Encyclopedia of Type Strains, Phase IV (KMG-IV): sequencing the most valuable type-strain genomes for metagenomic binning, comparative biology and taxonomic classification.</title>
        <authorList>
            <person name="Goeker M."/>
        </authorList>
    </citation>
    <scope>NUCLEOTIDE SEQUENCE [LARGE SCALE GENOMIC DNA]</scope>
    <source>
        <strain evidence="2 4">DSM 28140</strain>
    </source>
</reference>
<dbReference type="Proteomes" id="UP000305526">
    <property type="component" value="Unassembled WGS sequence"/>
</dbReference>
<dbReference type="Pfam" id="PF02082">
    <property type="entry name" value="Rrf2"/>
    <property type="match status" value="1"/>
</dbReference>
<comment type="caution">
    <text evidence="2">The sequence shown here is derived from an EMBL/GenBank/DDBJ whole genome shotgun (WGS) entry which is preliminary data.</text>
</comment>
<dbReference type="RefSeq" id="WP_132966187.1">
    <property type="nucleotide sequence ID" value="NZ_LEKL01000081.1"/>
</dbReference>
<dbReference type="SUPFAM" id="SSF46785">
    <property type="entry name" value="Winged helix' DNA-binding domain"/>
    <property type="match status" value="1"/>
</dbReference>
<organism evidence="2 4">
    <name type="scientific">Testudinibacter aquarius</name>
    <dbReference type="NCBI Taxonomy" id="1524974"/>
    <lineage>
        <taxon>Bacteria</taxon>
        <taxon>Pseudomonadati</taxon>
        <taxon>Pseudomonadota</taxon>
        <taxon>Gammaproteobacteria</taxon>
        <taxon>Pasteurellales</taxon>
        <taxon>Pasteurellaceae</taxon>
        <taxon>Testudinibacter</taxon>
    </lineage>
</organism>
<accession>A0A4R3Y8M1</accession>
<dbReference type="GO" id="GO:0003677">
    <property type="term" value="F:DNA binding"/>
    <property type="evidence" value="ECO:0007669"/>
    <property type="project" value="UniProtKB-KW"/>
</dbReference>
<dbReference type="Gene3D" id="1.10.10.10">
    <property type="entry name" value="Winged helix-like DNA-binding domain superfamily/Winged helix DNA-binding domain"/>
    <property type="match status" value="1"/>
</dbReference>
<evidence type="ECO:0000313" key="4">
    <source>
        <dbReference type="Proteomes" id="UP000294619"/>
    </source>
</evidence>
<dbReference type="PANTHER" id="PTHR33221">
    <property type="entry name" value="WINGED HELIX-TURN-HELIX TRANSCRIPTIONAL REGULATOR, RRF2 FAMILY"/>
    <property type="match status" value="1"/>
</dbReference>
<keyword evidence="1" id="KW-0238">DNA-binding</keyword>
<reference evidence="3 5" key="2">
    <citation type="submission" date="2019-05" db="EMBL/GenBank/DDBJ databases">
        <title>Pasteurellaceae isolates from reptiles.</title>
        <authorList>
            <person name="Bojesen A.M."/>
            <person name="Lund E."/>
        </authorList>
    </citation>
    <scope>NUCLEOTIDE SEQUENCE [LARGE SCALE GENOMIC DNA]</scope>
    <source>
        <strain evidence="3 5">ELNT2x</strain>
    </source>
</reference>
<dbReference type="PANTHER" id="PTHR33221:SF4">
    <property type="entry name" value="HTH-TYPE TRANSCRIPTIONAL REPRESSOR NSRR"/>
    <property type="match status" value="1"/>
</dbReference>
<dbReference type="Proteomes" id="UP000294619">
    <property type="component" value="Unassembled WGS sequence"/>
</dbReference>
<dbReference type="GO" id="GO:0003700">
    <property type="term" value="F:DNA-binding transcription factor activity"/>
    <property type="evidence" value="ECO:0007669"/>
    <property type="project" value="TreeGrafter"/>
</dbReference>
<dbReference type="EMBL" id="SMCP01000004">
    <property type="protein sequence ID" value="TCV87921.1"/>
    <property type="molecule type" value="Genomic_DNA"/>
</dbReference>
<evidence type="ECO:0000313" key="3">
    <source>
        <dbReference type="EMBL" id="TNG89599.1"/>
    </source>
</evidence>
<evidence type="ECO:0000313" key="5">
    <source>
        <dbReference type="Proteomes" id="UP000305526"/>
    </source>
</evidence>
<dbReference type="InterPro" id="IPR000944">
    <property type="entry name" value="Tscrpt_reg_Rrf2"/>
</dbReference>
<dbReference type="GO" id="GO:0005829">
    <property type="term" value="C:cytosol"/>
    <property type="evidence" value="ECO:0007669"/>
    <property type="project" value="TreeGrafter"/>
</dbReference>
<dbReference type="PROSITE" id="PS51197">
    <property type="entry name" value="HTH_RRF2_2"/>
    <property type="match status" value="1"/>
</dbReference>
<dbReference type="AlphaFoldDB" id="A0A4R3Y8M1"/>